<protein>
    <submittedName>
        <fullName evidence="2">Uncharacterized protein</fullName>
    </submittedName>
</protein>
<organism evidence="2 3">
    <name type="scientific">Bifidobacterium tissieri</name>
    <dbReference type="NCBI Taxonomy" id="1630162"/>
    <lineage>
        <taxon>Bacteria</taxon>
        <taxon>Bacillati</taxon>
        <taxon>Actinomycetota</taxon>
        <taxon>Actinomycetes</taxon>
        <taxon>Bifidobacteriales</taxon>
        <taxon>Bifidobacteriaceae</taxon>
        <taxon>Bifidobacterium</taxon>
    </lineage>
</organism>
<dbReference type="AlphaFoldDB" id="A0A261F887"/>
<proteinExistence type="predicted"/>
<reference evidence="2 3" key="1">
    <citation type="journal article" date="2017" name="BMC Genomics">
        <title>Comparative genomic and phylogenomic analyses of the Bifidobacteriaceae family.</title>
        <authorList>
            <person name="Lugli G.A."/>
            <person name="Milani C."/>
            <person name="Turroni F."/>
            <person name="Duranti S."/>
            <person name="Mancabelli L."/>
            <person name="Mangifesta M."/>
            <person name="Ferrario C."/>
            <person name="Modesto M."/>
            <person name="Mattarelli P."/>
            <person name="Jiri K."/>
            <person name="van Sinderen D."/>
            <person name="Ventura M."/>
        </authorList>
    </citation>
    <scope>NUCLEOTIDE SEQUENCE [LARGE SCALE GENOMIC DNA]</scope>
    <source>
        <strain evidence="2 3">DSM 100201</strain>
    </source>
</reference>
<comment type="caution">
    <text evidence="2">The sequence shown here is derived from an EMBL/GenBank/DDBJ whole genome shotgun (WGS) entry which is preliminary data.</text>
</comment>
<dbReference type="RefSeq" id="WP_094665514.1">
    <property type="nucleotide sequence ID" value="NZ_MWWV01000024.1"/>
</dbReference>
<gene>
    <name evidence="2" type="ORF">BTIS_2205</name>
</gene>
<sequence>MNGHIERHTSVSVTSDPAGVRHTTITQTVIGTASASPSDGGNDANADNPGECFDINTCCDDREKAMIEMLRAYLRPDGAPDCLIERLRQCLRDEGR</sequence>
<keyword evidence="3" id="KW-1185">Reference proteome</keyword>
<dbReference type="EMBL" id="MWWV01000024">
    <property type="protein sequence ID" value="OZG55359.1"/>
    <property type="molecule type" value="Genomic_DNA"/>
</dbReference>
<evidence type="ECO:0000256" key="1">
    <source>
        <dbReference type="SAM" id="MobiDB-lite"/>
    </source>
</evidence>
<name>A0A261F887_9BIFI</name>
<dbReference type="Proteomes" id="UP000216444">
    <property type="component" value="Unassembled WGS sequence"/>
</dbReference>
<evidence type="ECO:0000313" key="3">
    <source>
        <dbReference type="Proteomes" id="UP000216444"/>
    </source>
</evidence>
<feature type="compositionally biased region" description="Polar residues" evidence="1">
    <location>
        <begin position="23"/>
        <end position="39"/>
    </location>
</feature>
<evidence type="ECO:0000313" key="2">
    <source>
        <dbReference type="EMBL" id="OZG55359.1"/>
    </source>
</evidence>
<feature type="region of interest" description="Disordered" evidence="1">
    <location>
        <begin position="1"/>
        <end position="47"/>
    </location>
</feature>
<accession>A0A261F887</accession>